<sequence length="347" mass="37712">MYTAPHAEGVCGQVSGALVGIGVLQSLVYLAFIRFVDLYEREPLRYVVPVFLWGFTVAVSVSLFFNTLFQVAVSQISTMQVAGFLTAVVAAPVVEECSKGMALFLVFVVSYAASRRRGVVEFSGVMDGIVYGSAVGFGFSLAEDLLYYAQFGPETYAVRRIFGGFAHAAFTSMTGIGFGLVPWVRSPLLKPVPPVLGLGTAVLLHAAFNLAASLFGPLAYGVLFLVLLLYAAIIVGWLAFERRAIRSELREEVEAGLVSPEDYAVLPTYLRRTGRYLRLALTGRWGEWFRERRLHAAAVDLALAKRVSRSGARAEDERVGRLRHKLLELRGAAPAPGSGGARWTPPA</sequence>
<feature type="transmembrane region" description="Helical" evidence="1">
    <location>
        <begin position="161"/>
        <end position="183"/>
    </location>
</feature>
<feature type="transmembrane region" description="Helical" evidence="1">
    <location>
        <begin position="12"/>
        <end position="32"/>
    </location>
</feature>
<gene>
    <name evidence="2" type="ordered locus">Rxyl_1254</name>
</gene>
<evidence type="ECO:0000313" key="3">
    <source>
        <dbReference type="Proteomes" id="UP000006637"/>
    </source>
</evidence>
<dbReference type="OrthoDB" id="9785431at2"/>
<feature type="transmembrane region" description="Helical" evidence="1">
    <location>
        <begin position="218"/>
        <end position="240"/>
    </location>
</feature>
<dbReference type="GO" id="GO:0008233">
    <property type="term" value="F:peptidase activity"/>
    <property type="evidence" value="ECO:0007669"/>
    <property type="project" value="InterPro"/>
</dbReference>
<dbReference type="EMBL" id="CP000386">
    <property type="protein sequence ID" value="ABG04218.1"/>
    <property type="molecule type" value="Genomic_DNA"/>
</dbReference>
<organism evidence="2 3">
    <name type="scientific">Rubrobacter xylanophilus (strain DSM 9941 / JCM 11954 / NBRC 16129 / PRD-1)</name>
    <dbReference type="NCBI Taxonomy" id="266117"/>
    <lineage>
        <taxon>Bacteria</taxon>
        <taxon>Bacillati</taxon>
        <taxon>Actinomycetota</taxon>
        <taxon>Rubrobacteria</taxon>
        <taxon>Rubrobacterales</taxon>
        <taxon>Rubrobacteraceae</taxon>
        <taxon>Rubrobacter</taxon>
    </lineage>
</organism>
<name>Q1AWL0_RUBXD</name>
<dbReference type="AlphaFoldDB" id="Q1AWL0"/>
<keyword evidence="1" id="KW-0812">Transmembrane</keyword>
<dbReference type="HOGENOM" id="CLU_029195_1_0_11"/>
<dbReference type="PhylomeDB" id="Q1AWL0"/>
<feature type="transmembrane region" description="Helical" evidence="1">
    <location>
        <begin position="195"/>
        <end position="212"/>
    </location>
</feature>
<dbReference type="STRING" id="266117.Rxyl_1254"/>
<protein>
    <submittedName>
        <fullName evidence="2">Putative membrane protein</fullName>
    </submittedName>
</protein>
<dbReference type="InterPro" id="IPR026898">
    <property type="entry name" value="PrsW"/>
</dbReference>
<proteinExistence type="predicted"/>
<dbReference type="PANTHER" id="PTHR36844">
    <property type="entry name" value="PROTEASE PRSW"/>
    <property type="match status" value="1"/>
</dbReference>
<evidence type="ECO:0000313" key="2">
    <source>
        <dbReference type="EMBL" id="ABG04218.1"/>
    </source>
</evidence>
<feature type="transmembrane region" description="Helical" evidence="1">
    <location>
        <begin position="81"/>
        <end position="108"/>
    </location>
</feature>
<dbReference type="PANTHER" id="PTHR36844:SF1">
    <property type="entry name" value="PROTEASE PRSW"/>
    <property type="match status" value="1"/>
</dbReference>
<evidence type="ECO:0000256" key="1">
    <source>
        <dbReference type="SAM" id="Phobius"/>
    </source>
</evidence>
<dbReference type="eggNOG" id="COG2339">
    <property type="taxonomic scope" value="Bacteria"/>
</dbReference>
<keyword evidence="1" id="KW-1133">Transmembrane helix</keyword>
<reference evidence="2 3" key="1">
    <citation type="submission" date="2006-06" db="EMBL/GenBank/DDBJ databases">
        <title>Complete sequence of Rubrobacter xylanophilus DSM 9941.</title>
        <authorList>
            <consortium name="US DOE Joint Genome Institute"/>
            <person name="Copeland A."/>
            <person name="Lucas S."/>
            <person name="Lapidus A."/>
            <person name="Barry K."/>
            <person name="Detter J.C."/>
            <person name="Glavina del Rio T."/>
            <person name="Hammon N."/>
            <person name="Israni S."/>
            <person name="Dalin E."/>
            <person name="Tice H."/>
            <person name="Pitluck S."/>
            <person name="Munk A.C."/>
            <person name="Brettin T."/>
            <person name="Bruce D."/>
            <person name="Han C."/>
            <person name="Tapia R."/>
            <person name="Gilna P."/>
            <person name="Schmutz J."/>
            <person name="Larimer F."/>
            <person name="Land M."/>
            <person name="Hauser L."/>
            <person name="Kyrpides N."/>
            <person name="Lykidis A."/>
            <person name="da Costa M.S."/>
            <person name="Rainey F.A."/>
            <person name="Empadinhas N."/>
            <person name="Jolivet E."/>
            <person name="Battista J.R."/>
            <person name="Richardson P."/>
        </authorList>
    </citation>
    <scope>NUCLEOTIDE SEQUENCE [LARGE SCALE GENOMIC DNA]</scope>
    <source>
        <strain evidence="3">DSM 9941 / NBRC 16129 / PRD-1</strain>
    </source>
</reference>
<accession>Q1AWL0</accession>
<feature type="transmembrane region" description="Helical" evidence="1">
    <location>
        <begin position="44"/>
        <end position="69"/>
    </location>
</feature>
<keyword evidence="1" id="KW-0472">Membrane</keyword>
<dbReference type="Pfam" id="PF13367">
    <property type="entry name" value="PrsW-protease"/>
    <property type="match status" value="1"/>
</dbReference>
<feature type="transmembrane region" description="Helical" evidence="1">
    <location>
        <begin position="129"/>
        <end position="149"/>
    </location>
</feature>
<dbReference type="KEGG" id="rxy:Rxyl_1254"/>
<dbReference type="Proteomes" id="UP000006637">
    <property type="component" value="Chromosome"/>
</dbReference>
<keyword evidence="3" id="KW-1185">Reference proteome</keyword>